<evidence type="ECO:0000313" key="6">
    <source>
        <dbReference type="EMBL" id="KAH0450040.1"/>
    </source>
</evidence>
<dbReference type="GO" id="GO:0005737">
    <property type="term" value="C:cytoplasm"/>
    <property type="evidence" value="ECO:0007669"/>
    <property type="project" value="UniProtKB-SubCell"/>
</dbReference>
<evidence type="ECO:0000256" key="4">
    <source>
        <dbReference type="ARBA" id="ARBA00023242"/>
    </source>
</evidence>
<evidence type="ECO:0000256" key="5">
    <source>
        <dbReference type="SAM" id="MobiDB-lite"/>
    </source>
</evidence>
<feature type="region of interest" description="Disordered" evidence="5">
    <location>
        <begin position="80"/>
        <end position="103"/>
    </location>
</feature>
<protein>
    <recommendedName>
        <fullName evidence="8">IQ domain-containing protein IQM3-like</fullName>
    </recommendedName>
</protein>
<name>A0AAV7G1P5_DENCH</name>
<keyword evidence="4" id="KW-0539">Nucleus</keyword>
<sequence length="585" mass="65149">MEVETVAHYDLNLTSPAFGRKFGLDFDSPLADGHYLLEYLESAVSRALGEEQGILEMSDDAPPFSALEHAEERGHFVVEDDPSPPNTQMAASESFENRQDSVVGPSKSIAELTEVYVDQPEDNEVEMATGSMLIGERLESNAATKVQKAYRSYRTRRRLADSAVVAEELWWRALDFARLNRTTISFFNYKKPETAASRWNRVSINASKVGQGLSKDIKAKKLAFQHWIEAVDPRHRYGHNLHIYYEKWCESDAGQPFFYWLDLGEGKNVELQECPRSLLRQQCIKYMGPLERLQYQYIPVDGKIVHQRTGEPLDTTKGPEGAKWIFVMCTSRKLYAGMKKKGMFHHSSFLAGGSTLAAGRFVAENGVLKAIWAYSGHYKPSDENLDQLLNYLKENGIDLTGVEIRSSSSDDYDDTKNTETQAKKLGETSRMSKPTPLQIPARTFTVPPEQPSEDPIDSEIVNGKGNETKVYKRTLSGGLQSPMADVSEEAIQERIKLKMESSSYQLGHQMSLKWCTGAGPRIGCVADYPAELRMQALEFTNLSPRAPTPTTSRSLSSSSSPTPRGSRRSGSCLSPGPSDGGIGKP</sequence>
<keyword evidence="7" id="KW-1185">Reference proteome</keyword>
<dbReference type="PANTHER" id="PTHR31250:SF10">
    <property type="entry name" value="IQ DOMAIN-CONTAINING PROTEIN IQM3"/>
    <property type="match status" value="1"/>
</dbReference>
<feature type="compositionally biased region" description="Low complexity" evidence="5">
    <location>
        <begin position="542"/>
        <end position="571"/>
    </location>
</feature>
<gene>
    <name evidence="6" type="ORF">IEQ34_020732</name>
</gene>
<comment type="caution">
    <text evidence="6">The sequence shown here is derived from an EMBL/GenBank/DDBJ whole genome shotgun (WGS) entry which is preliminary data.</text>
</comment>
<keyword evidence="3" id="KW-0963">Cytoplasm</keyword>
<proteinExistence type="predicted"/>
<dbReference type="InterPro" id="IPR044159">
    <property type="entry name" value="IQM"/>
</dbReference>
<dbReference type="AlphaFoldDB" id="A0AAV7G1P5"/>
<evidence type="ECO:0000313" key="7">
    <source>
        <dbReference type="Proteomes" id="UP000775213"/>
    </source>
</evidence>
<organism evidence="6 7">
    <name type="scientific">Dendrobium chrysotoxum</name>
    <name type="common">Orchid</name>
    <dbReference type="NCBI Taxonomy" id="161865"/>
    <lineage>
        <taxon>Eukaryota</taxon>
        <taxon>Viridiplantae</taxon>
        <taxon>Streptophyta</taxon>
        <taxon>Embryophyta</taxon>
        <taxon>Tracheophyta</taxon>
        <taxon>Spermatophyta</taxon>
        <taxon>Magnoliopsida</taxon>
        <taxon>Liliopsida</taxon>
        <taxon>Asparagales</taxon>
        <taxon>Orchidaceae</taxon>
        <taxon>Epidendroideae</taxon>
        <taxon>Malaxideae</taxon>
        <taxon>Dendrobiinae</taxon>
        <taxon>Dendrobium</taxon>
    </lineage>
</organism>
<evidence type="ECO:0008006" key="8">
    <source>
        <dbReference type="Google" id="ProtNLM"/>
    </source>
</evidence>
<evidence type="ECO:0000256" key="3">
    <source>
        <dbReference type="ARBA" id="ARBA00022490"/>
    </source>
</evidence>
<feature type="region of interest" description="Disordered" evidence="5">
    <location>
        <begin position="540"/>
        <end position="585"/>
    </location>
</feature>
<dbReference type="CDD" id="cd23767">
    <property type="entry name" value="IQCD"/>
    <property type="match status" value="1"/>
</dbReference>
<accession>A0AAV7G1P5</accession>
<dbReference type="GO" id="GO:0005634">
    <property type="term" value="C:nucleus"/>
    <property type="evidence" value="ECO:0007669"/>
    <property type="project" value="UniProtKB-SubCell"/>
</dbReference>
<comment type="subcellular location">
    <subcellularLocation>
        <location evidence="2">Cytoplasm</location>
    </subcellularLocation>
    <subcellularLocation>
        <location evidence="1">Nucleus</location>
    </subcellularLocation>
</comment>
<dbReference type="PROSITE" id="PS50096">
    <property type="entry name" value="IQ"/>
    <property type="match status" value="1"/>
</dbReference>
<dbReference type="PANTHER" id="PTHR31250">
    <property type="entry name" value="IQ DOMAIN-CONTAINING PROTEIN IQM3"/>
    <property type="match status" value="1"/>
</dbReference>
<reference evidence="6 7" key="1">
    <citation type="journal article" date="2021" name="Hortic Res">
        <title>Chromosome-scale assembly of the Dendrobium chrysotoxum genome enhances the understanding of orchid evolution.</title>
        <authorList>
            <person name="Zhang Y."/>
            <person name="Zhang G.Q."/>
            <person name="Zhang D."/>
            <person name="Liu X.D."/>
            <person name="Xu X.Y."/>
            <person name="Sun W.H."/>
            <person name="Yu X."/>
            <person name="Zhu X."/>
            <person name="Wang Z.W."/>
            <person name="Zhao X."/>
            <person name="Zhong W.Y."/>
            <person name="Chen H."/>
            <person name="Yin W.L."/>
            <person name="Huang T."/>
            <person name="Niu S.C."/>
            <person name="Liu Z.J."/>
        </authorList>
    </citation>
    <scope>NUCLEOTIDE SEQUENCE [LARGE SCALE GENOMIC DNA]</scope>
    <source>
        <strain evidence="6">Lindl</strain>
    </source>
</reference>
<evidence type="ECO:0000256" key="2">
    <source>
        <dbReference type="ARBA" id="ARBA00004496"/>
    </source>
</evidence>
<dbReference type="Proteomes" id="UP000775213">
    <property type="component" value="Unassembled WGS sequence"/>
</dbReference>
<evidence type="ECO:0000256" key="1">
    <source>
        <dbReference type="ARBA" id="ARBA00004123"/>
    </source>
</evidence>
<dbReference type="EMBL" id="JAGFBR010000018">
    <property type="protein sequence ID" value="KAH0450040.1"/>
    <property type="molecule type" value="Genomic_DNA"/>
</dbReference>